<feature type="transmembrane region" description="Helical" evidence="2">
    <location>
        <begin position="252"/>
        <end position="271"/>
    </location>
</feature>
<organism evidence="4">
    <name type="scientific">Aceria tosichella</name>
    <name type="common">wheat curl mite</name>
    <dbReference type="NCBI Taxonomy" id="561515"/>
    <lineage>
        <taxon>Eukaryota</taxon>
        <taxon>Metazoa</taxon>
        <taxon>Ecdysozoa</taxon>
        <taxon>Arthropoda</taxon>
        <taxon>Chelicerata</taxon>
        <taxon>Arachnida</taxon>
        <taxon>Acari</taxon>
        <taxon>Acariformes</taxon>
        <taxon>Trombidiformes</taxon>
        <taxon>Prostigmata</taxon>
        <taxon>Eupodina</taxon>
        <taxon>Eriophyoidea</taxon>
        <taxon>Eriophyidae</taxon>
        <taxon>Eriophyinae</taxon>
        <taxon>Aceriini</taxon>
        <taxon>Aceria</taxon>
    </lineage>
</organism>
<name>A0A6G1SAA5_9ACAR</name>
<sequence>MNFLTTPINLILTCVILAIGQCSGQSNQTDNAGGELFAIPLVASDTLTAVNIEVWIEASLIKRQSGTNYVPANTPIQIQAKSSSSLNSSAIIYAWSTKDGPIKAEPNANSVVYQFTKSDEDNFIQLRVRNPATNSSGEARLNVTVKSRVIVGDPLGKTFLEKGELLDITLVYSGSPPFTYCYKFCSIYDILPCSVCLSYVETSNTSIHIVHYLHYVGNYTLMFKIDNIMNHEERQYAIKINDTVSPRSNLPIAPIVSSILAVCIIITGVGLHMRFKDTSYTTETANFDFFHDDDDEEWEQELSLIQRIRYLFCGSEQDEESETSYLLSKGTTSYCNGQRQKQEHEQEQQEPGADQ</sequence>
<proteinExistence type="predicted"/>
<protein>
    <recommendedName>
        <fullName evidence="5">PKD/REJ-like domain-containing protein</fullName>
    </recommendedName>
</protein>
<reference evidence="4" key="1">
    <citation type="submission" date="2018-10" db="EMBL/GenBank/DDBJ databases">
        <title>Transcriptome assembly of Aceria tosichella (Wheat curl mite) Type 2.</title>
        <authorList>
            <person name="Scully E.D."/>
            <person name="Geib S.M."/>
            <person name="Palmer N.A."/>
            <person name="Gupta A.K."/>
            <person name="Sarath G."/>
            <person name="Tatineni S."/>
        </authorList>
    </citation>
    <scope>NUCLEOTIDE SEQUENCE</scope>
    <source>
        <strain evidence="4">LincolnNE</strain>
    </source>
</reference>
<evidence type="ECO:0000256" key="1">
    <source>
        <dbReference type="SAM" id="MobiDB-lite"/>
    </source>
</evidence>
<evidence type="ECO:0000256" key="3">
    <source>
        <dbReference type="SAM" id="SignalP"/>
    </source>
</evidence>
<feature type="signal peptide" evidence="3">
    <location>
        <begin position="1"/>
        <end position="24"/>
    </location>
</feature>
<accession>A0A6G1SAA5</accession>
<keyword evidence="2" id="KW-0812">Transmembrane</keyword>
<gene>
    <name evidence="4" type="ORF">g.19904</name>
</gene>
<keyword evidence="3" id="KW-0732">Signal</keyword>
<feature type="region of interest" description="Disordered" evidence="1">
    <location>
        <begin position="336"/>
        <end position="355"/>
    </location>
</feature>
<evidence type="ECO:0000313" key="4">
    <source>
        <dbReference type="EMBL" id="MDE46882.1"/>
    </source>
</evidence>
<evidence type="ECO:0000256" key="2">
    <source>
        <dbReference type="SAM" id="Phobius"/>
    </source>
</evidence>
<keyword evidence="2" id="KW-0472">Membrane</keyword>
<dbReference type="EMBL" id="GGYP01002111">
    <property type="protein sequence ID" value="MDE46882.1"/>
    <property type="molecule type" value="Transcribed_RNA"/>
</dbReference>
<dbReference type="AlphaFoldDB" id="A0A6G1SAA5"/>
<feature type="chain" id="PRO_5026272765" description="PKD/REJ-like domain-containing protein" evidence="3">
    <location>
        <begin position="25"/>
        <end position="355"/>
    </location>
</feature>
<keyword evidence="2" id="KW-1133">Transmembrane helix</keyword>
<evidence type="ECO:0008006" key="5">
    <source>
        <dbReference type="Google" id="ProtNLM"/>
    </source>
</evidence>